<sequence length="529" mass="59520">MSKIIPHVIDDNLLLMAKGEYKIVHANAMSLIRTNVGDPAPYLLLAKLCFDHENYVKARELFEKSVSLAPDNIRVLTYFSQALTQLGEHGEAGLFADRAASLAPSNAHIADTLGVVYSRLGFHEKAVLCFQQAVSLDVKPANYHYNLAASLQFLGNFEAAKIAYEESLRRAPELYRPLASLVSLEKQSVEKNKIDALLASYQRWKKDSDAVLYIGHALAKTYEDLGDYTTSFEWLKKAKLGKSVTANAFNYEGVFSAAQEPAISNSKTDKALETPSDKLASCPIFIVGLPRTGTTLVDRILSSHRDVVSGGELNTFAELVKRATSTESNLVLDAETLYQANTLELHNVGEQYIEATSALRRNAIRFTDKMPLNFFYAKIILKALPNARIIVLRRGAMDSCLSNYRQLLTTQHSYYDYTYSLKATAQFYRQFDQLMGHWRANLPSNRFMEVQYEDIVFKQQATTEKLLKFCDLEWDDACLRFHENKAPVSTASSVQVRQPLYSGSIGRWKRYGDLLHELKDDLGDLAEDV</sequence>
<dbReference type="Gene3D" id="1.25.40.10">
    <property type="entry name" value="Tetratricopeptide repeat domain"/>
    <property type="match status" value="1"/>
</dbReference>
<keyword evidence="1" id="KW-0808">Transferase</keyword>
<dbReference type="InterPro" id="IPR026634">
    <property type="entry name" value="TPST-like"/>
</dbReference>
<dbReference type="PANTHER" id="PTHR12788">
    <property type="entry name" value="PROTEIN-TYROSINE SULFOTRANSFERASE 2"/>
    <property type="match status" value="1"/>
</dbReference>
<dbReference type="PROSITE" id="PS50005">
    <property type="entry name" value="TPR"/>
    <property type="match status" value="2"/>
</dbReference>
<dbReference type="Pfam" id="PF13181">
    <property type="entry name" value="TPR_8"/>
    <property type="match status" value="3"/>
</dbReference>
<dbReference type="InterPro" id="IPR011990">
    <property type="entry name" value="TPR-like_helical_dom_sf"/>
</dbReference>
<keyword evidence="2" id="KW-0802">TPR repeat</keyword>
<reference evidence="3 4" key="1">
    <citation type="journal article" date="2013" name="Genome Announc.">
        <title>Complete Genome Sequence of Glaciecola psychrophila Strain 170T.</title>
        <authorList>
            <person name="Yin J."/>
            <person name="Chen J."/>
            <person name="Liu G."/>
            <person name="Yu Y."/>
            <person name="Song L."/>
            <person name="Wang X."/>
            <person name="Qu X."/>
        </authorList>
    </citation>
    <scope>NUCLEOTIDE SEQUENCE [LARGE SCALE GENOMIC DNA]</scope>
    <source>
        <strain evidence="3 4">170</strain>
    </source>
</reference>
<feature type="repeat" description="TPR" evidence="2">
    <location>
        <begin position="107"/>
        <end position="140"/>
    </location>
</feature>
<dbReference type="InterPro" id="IPR019734">
    <property type="entry name" value="TPR_rpt"/>
</dbReference>
<keyword evidence="4" id="KW-1185">Reference proteome</keyword>
<dbReference type="PATRIC" id="fig|1129794.4.peg.4464"/>
<dbReference type="GO" id="GO:0008476">
    <property type="term" value="F:protein-tyrosine sulfotransferase activity"/>
    <property type="evidence" value="ECO:0007669"/>
    <property type="project" value="InterPro"/>
</dbReference>
<evidence type="ECO:0000313" key="3">
    <source>
        <dbReference type="EMBL" id="AGH46584.1"/>
    </source>
</evidence>
<protein>
    <submittedName>
        <fullName evidence="3">Uncharacterized protein</fullName>
    </submittedName>
</protein>
<dbReference type="RefSeq" id="WP_007637096.1">
    <property type="nucleotide sequence ID" value="NC_020514.1"/>
</dbReference>
<dbReference type="Pfam" id="PF13469">
    <property type="entry name" value="Sulfotransfer_3"/>
    <property type="match status" value="1"/>
</dbReference>
<accession>K7A8L6</accession>
<dbReference type="InterPro" id="IPR027417">
    <property type="entry name" value="P-loop_NTPase"/>
</dbReference>
<evidence type="ECO:0000256" key="2">
    <source>
        <dbReference type="PROSITE-ProRule" id="PRU00339"/>
    </source>
</evidence>
<dbReference type="eggNOG" id="COG0457">
    <property type="taxonomic scope" value="Bacteria"/>
</dbReference>
<dbReference type="STRING" id="1129794.C427_4482"/>
<dbReference type="AlphaFoldDB" id="K7A8L6"/>
<feature type="repeat" description="TPR" evidence="2">
    <location>
        <begin position="39"/>
        <end position="72"/>
    </location>
</feature>
<dbReference type="Gene3D" id="3.40.50.300">
    <property type="entry name" value="P-loop containing nucleotide triphosphate hydrolases"/>
    <property type="match status" value="1"/>
</dbReference>
<dbReference type="KEGG" id="gps:C427_4482"/>
<evidence type="ECO:0000256" key="1">
    <source>
        <dbReference type="ARBA" id="ARBA00022679"/>
    </source>
</evidence>
<organism evidence="3 4">
    <name type="scientific">Paraglaciecola psychrophila 170</name>
    <dbReference type="NCBI Taxonomy" id="1129794"/>
    <lineage>
        <taxon>Bacteria</taxon>
        <taxon>Pseudomonadati</taxon>
        <taxon>Pseudomonadota</taxon>
        <taxon>Gammaproteobacteria</taxon>
        <taxon>Alteromonadales</taxon>
        <taxon>Alteromonadaceae</taxon>
        <taxon>Paraglaciecola</taxon>
    </lineage>
</organism>
<name>K7A8L6_9ALTE</name>
<dbReference type="EMBL" id="CP003837">
    <property type="protein sequence ID" value="AGH46584.1"/>
    <property type="molecule type" value="Genomic_DNA"/>
</dbReference>
<gene>
    <name evidence="3" type="ORF">C427_4482</name>
</gene>
<proteinExistence type="predicted"/>
<dbReference type="SUPFAM" id="SSF52540">
    <property type="entry name" value="P-loop containing nucleoside triphosphate hydrolases"/>
    <property type="match status" value="1"/>
</dbReference>
<dbReference type="HOGENOM" id="CLU_017034_1_0_6"/>
<dbReference type="OrthoDB" id="9815894at2"/>
<dbReference type="Proteomes" id="UP000011864">
    <property type="component" value="Chromosome"/>
</dbReference>
<dbReference type="SUPFAM" id="SSF48452">
    <property type="entry name" value="TPR-like"/>
    <property type="match status" value="1"/>
</dbReference>
<dbReference type="PANTHER" id="PTHR12788:SF10">
    <property type="entry name" value="PROTEIN-TYROSINE SULFOTRANSFERASE"/>
    <property type="match status" value="1"/>
</dbReference>
<evidence type="ECO:0000313" key="4">
    <source>
        <dbReference type="Proteomes" id="UP000011864"/>
    </source>
</evidence>
<dbReference type="SMART" id="SM00028">
    <property type="entry name" value="TPR"/>
    <property type="match status" value="4"/>
</dbReference>